<dbReference type="InterPro" id="IPR027417">
    <property type="entry name" value="P-loop_NTPase"/>
</dbReference>
<evidence type="ECO:0000256" key="3">
    <source>
        <dbReference type="ARBA" id="ARBA00022741"/>
    </source>
</evidence>
<feature type="domain" description="ABC transmembrane type-1" evidence="9">
    <location>
        <begin position="27"/>
        <end position="288"/>
    </location>
</feature>
<evidence type="ECO:0000313" key="11">
    <source>
        <dbReference type="Proteomes" id="UP001054854"/>
    </source>
</evidence>
<dbReference type="InterPro" id="IPR017871">
    <property type="entry name" value="ABC_transporter-like_CS"/>
</dbReference>
<dbReference type="Pfam" id="PF00664">
    <property type="entry name" value="ABC_membrane"/>
    <property type="match status" value="1"/>
</dbReference>
<feature type="transmembrane region" description="Helical" evidence="7">
    <location>
        <begin position="135"/>
        <end position="158"/>
    </location>
</feature>
<dbReference type="PROSITE" id="PS00211">
    <property type="entry name" value="ABC_TRANSPORTER_1"/>
    <property type="match status" value="1"/>
</dbReference>
<proteinExistence type="predicted"/>
<dbReference type="Proteomes" id="UP001054854">
    <property type="component" value="Unassembled WGS sequence"/>
</dbReference>
<dbReference type="Gene3D" id="1.20.1560.10">
    <property type="entry name" value="ABC transporter type 1, transmembrane domain"/>
    <property type="match status" value="1"/>
</dbReference>
<comment type="subcellular location">
    <subcellularLocation>
        <location evidence="1">Cell membrane</location>
        <topology evidence="1">Multi-pass membrane protein</topology>
    </subcellularLocation>
</comment>
<keyword evidence="6 7" id="KW-0472">Membrane</keyword>
<dbReference type="GO" id="GO:0005524">
    <property type="term" value="F:ATP binding"/>
    <property type="evidence" value="ECO:0007669"/>
    <property type="project" value="UniProtKB-KW"/>
</dbReference>
<keyword evidence="2 7" id="KW-0812">Transmembrane</keyword>
<name>A0ABQ3U585_STRHY</name>
<evidence type="ECO:0000256" key="5">
    <source>
        <dbReference type="ARBA" id="ARBA00022989"/>
    </source>
</evidence>
<dbReference type="PROSITE" id="PS50893">
    <property type="entry name" value="ABC_TRANSPORTER_2"/>
    <property type="match status" value="1"/>
</dbReference>
<dbReference type="PROSITE" id="PS50929">
    <property type="entry name" value="ABC_TM1F"/>
    <property type="match status" value="1"/>
</dbReference>
<accession>A0ABQ3U585</accession>
<dbReference type="PANTHER" id="PTHR24221">
    <property type="entry name" value="ATP-BINDING CASSETTE SUB-FAMILY B"/>
    <property type="match status" value="1"/>
</dbReference>
<evidence type="ECO:0000256" key="1">
    <source>
        <dbReference type="ARBA" id="ARBA00004651"/>
    </source>
</evidence>
<dbReference type="PANTHER" id="PTHR24221:SF654">
    <property type="entry name" value="ATP-BINDING CASSETTE SUB-FAMILY B MEMBER 6"/>
    <property type="match status" value="1"/>
</dbReference>
<keyword evidence="4 10" id="KW-0067">ATP-binding</keyword>
<keyword evidence="5 7" id="KW-1133">Transmembrane helix</keyword>
<organism evidence="10 11">
    <name type="scientific">Streptomyces hygroscopicus</name>
    <dbReference type="NCBI Taxonomy" id="1912"/>
    <lineage>
        <taxon>Bacteria</taxon>
        <taxon>Bacillati</taxon>
        <taxon>Actinomycetota</taxon>
        <taxon>Actinomycetes</taxon>
        <taxon>Kitasatosporales</taxon>
        <taxon>Streptomycetaceae</taxon>
        <taxon>Streptomyces</taxon>
        <taxon>Streptomyces violaceusniger group</taxon>
    </lineage>
</organism>
<evidence type="ECO:0000259" key="8">
    <source>
        <dbReference type="PROSITE" id="PS50893"/>
    </source>
</evidence>
<dbReference type="InterPro" id="IPR003439">
    <property type="entry name" value="ABC_transporter-like_ATP-bd"/>
</dbReference>
<feature type="domain" description="ABC transporter" evidence="8">
    <location>
        <begin position="352"/>
        <end position="583"/>
    </location>
</feature>
<feature type="transmembrane region" description="Helical" evidence="7">
    <location>
        <begin position="164"/>
        <end position="183"/>
    </location>
</feature>
<evidence type="ECO:0000313" key="10">
    <source>
        <dbReference type="EMBL" id="GHJ30774.1"/>
    </source>
</evidence>
<dbReference type="InterPro" id="IPR003593">
    <property type="entry name" value="AAA+_ATPase"/>
</dbReference>
<feature type="transmembrane region" description="Helical" evidence="7">
    <location>
        <begin position="250"/>
        <end position="269"/>
    </location>
</feature>
<keyword evidence="11" id="KW-1185">Reference proteome</keyword>
<dbReference type="CDD" id="cd03228">
    <property type="entry name" value="ABCC_MRP_Like"/>
    <property type="match status" value="1"/>
</dbReference>
<gene>
    <name evidence="10" type="ORF">TPA0910_52070</name>
</gene>
<evidence type="ECO:0000256" key="2">
    <source>
        <dbReference type="ARBA" id="ARBA00022692"/>
    </source>
</evidence>
<dbReference type="InterPro" id="IPR039421">
    <property type="entry name" value="Type_1_exporter"/>
</dbReference>
<dbReference type="InterPro" id="IPR011527">
    <property type="entry name" value="ABC1_TM_dom"/>
</dbReference>
<dbReference type="SUPFAM" id="SSF52540">
    <property type="entry name" value="P-loop containing nucleoside triphosphate hydrolases"/>
    <property type="match status" value="1"/>
</dbReference>
<evidence type="ECO:0000256" key="6">
    <source>
        <dbReference type="ARBA" id="ARBA00023136"/>
    </source>
</evidence>
<dbReference type="SUPFAM" id="SSF90123">
    <property type="entry name" value="ABC transporter transmembrane region"/>
    <property type="match status" value="1"/>
</dbReference>
<dbReference type="Pfam" id="PF00005">
    <property type="entry name" value="ABC_tran"/>
    <property type="match status" value="1"/>
</dbReference>
<protein>
    <submittedName>
        <fullName evidence="10">ABC transporter ATP-binding protein</fullName>
    </submittedName>
</protein>
<sequence length="590" mass="61768">MSPAGSRTAGRYLQQRLRADRRTLIRVLVWTGVESLPAFVAGRAVALAVDRGFLAGEPLVGGGWLALLAVVSAVGAFGARGALLSTAAVVEPLRDALMTRTVEATLRHALTGGRVEQDRSGVARLTRQVEIVREAAGSMLSVVCRFAFSFVGVCVGTLTLEPTAALLVFAPVTVGVGCYVASLRGVVRAQMRSTLATESLAHEAWRLSAGLRDITAYGLEEPALRRLDDVAKETARAETALARLTALRTLALGVGGWVPLVLVLLWVRWGAQGMSAGTVLGVLTYIAQNLRPAVQNLVQGVGSTGIRLFVTLGRLLDDLGTRPGGAGSTPAPAVAASASSTRVGERAAGVEIVLESVSFSYPGGANDVLSGIDLRVAPGEHIAVVGPSGIGKSTLASLLAGTHRPTRGRVLLDGVDVTSLAPARQAALRAYLPQEAYVFTGTLRENLGYLADGRADDRRMDRAVTEFGLADLVSMTGGYGGVVDPDALSAGQRQLIALARAYLSPARLIVLDEATCHMDPAAEARAEGAMRERRGTLVVIAHRISSARAADRVMVLDGGAPRTGSHDRMLAESDLYRDLVGLWSAKSATP</sequence>
<comment type="caution">
    <text evidence="10">The sequence shown here is derived from an EMBL/GenBank/DDBJ whole genome shotgun (WGS) entry which is preliminary data.</text>
</comment>
<evidence type="ECO:0000256" key="7">
    <source>
        <dbReference type="SAM" id="Phobius"/>
    </source>
</evidence>
<feature type="transmembrane region" description="Helical" evidence="7">
    <location>
        <begin position="24"/>
        <end position="44"/>
    </location>
</feature>
<keyword evidence="3" id="KW-0547">Nucleotide-binding</keyword>
<dbReference type="Gene3D" id="3.40.50.300">
    <property type="entry name" value="P-loop containing nucleotide triphosphate hydrolases"/>
    <property type="match status" value="1"/>
</dbReference>
<dbReference type="SMART" id="SM00382">
    <property type="entry name" value="AAA"/>
    <property type="match status" value="1"/>
</dbReference>
<evidence type="ECO:0000259" key="9">
    <source>
        <dbReference type="PROSITE" id="PS50929"/>
    </source>
</evidence>
<feature type="transmembrane region" description="Helical" evidence="7">
    <location>
        <begin position="64"/>
        <end position="90"/>
    </location>
</feature>
<dbReference type="InterPro" id="IPR036640">
    <property type="entry name" value="ABC1_TM_sf"/>
</dbReference>
<dbReference type="EMBL" id="BNEK01000005">
    <property type="protein sequence ID" value="GHJ30774.1"/>
    <property type="molecule type" value="Genomic_DNA"/>
</dbReference>
<reference evidence="10" key="1">
    <citation type="submission" date="2024-05" db="EMBL/GenBank/DDBJ databases">
        <title>Whole genome shotgun sequence of Streptomyces hygroscopicus NBRC 113678.</title>
        <authorList>
            <person name="Komaki H."/>
            <person name="Tamura T."/>
        </authorList>
    </citation>
    <scope>NUCLEOTIDE SEQUENCE</scope>
    <source>
        <strain evidence="10">N11-34</strain>
    </source>
</reference>
<evidence type="ECO:0000256" key="4">
    <source>
        <dbReference type="ARBA" id="ARBA00022840"/>
    </source>
</evidence>
<dbReference type="RefSeq" id="WP_236258294.1">
    <property type="nucleotide sequence ID" value="NZ_BNEK01000005.1"/>
</dbReference>